<dbReference type="AlphaFoldDB" id="Q08QU6"/>
<proteinExistence type="predicted"/>
<sequence>MMRPAVPHRTACHPLVVPTPTMAPVIVCVVDTGMPSFANAIMVTPPPVSAQKPPIGASFVRLWPIVRTIRHPPKNVPSAIAVWHEMIIHQSMWNGRSFQMVPKSTTAMMPITFCASFVPWLKEKMADDTSCSRRNHASTLSGVCLRTVQMLPSIIAVPNTRPIIGESTMKAAIFAIPEPTSPWNPSTGTVAPIMPPASAWDDEDGNPHHHVSRFHTMAPISAEKMTISTAEGPAARNISKSMMPLPTVLATCTPPPKAAMKLKNAAQATARFGDSTRVDTTVAMEFAASWKPLMKSKTSATATMKMTAESSISGMLQDHAFDDVGDAVALVRGRLDQVVDFLPLDDRQRVHAALEEPAHARAQRLVRLGLQPLDVLAPREDLVRLLDEPQRRHHLLDLLGGQHQEPRQFSRVGLGGFDLVVMQPRRRRVGEVQHVIDARQQRVNLRPVERGDELLVQPVEGRVRHVIAPVLDLPERLDADGHVPVVHQQGVQHLRPLHRHGTLRVEGVEELIGLGHQPLEHRVS</sequence>
<protein>
    <submittedName>
        <fullName evidence="1">Uncharacterized protein</fullName>
    </submittedName>
</protein>
<organism evidence="1 2">
    <name type="scientific">Stigmatella aurantiaca (strain DW4/3-1)</name>
    <dbReference type="NCBI Taxonomy" id="378806"/>
    <lineage>
        <taxon>Bacteria</taxon>
        <taxon>Pseudomonadati</taxon>
        <taxon>Myxococcota</taxon>
        <taxon>Myxococcia</taxon>
        <taxon>Myxococcales</taxon>
        <taxon>Cystobacterineae</taxon>
        <taxon>Archangiaceae</taxon>
        <taxon>Stigmatella</taxon>
    </lineage>
</organism>
<reference evidence="1 2" key="1">
    <citation type="submission" date="2006-04" db="EMBL/GenBank/DDBJ databases">
        <authorList>
            <person name="Nierman W.C."/>
        </authorList>
    </citation>
    <scope>NUCLEOTIDE SEQUENCE [LARGE SCALE GENOMIC DNA]</scope>
    <source>
        <strain evidence="1 2">DW4/3-1</strain>
    </source>
</reference>
<gene>
    <name evidence="1" type="ORF">STIAU_8438</name>
</gene>
<name>Q08QU6_STIAD</name>
<accession>Q08QU6</accession>
<dbReference type="Proteomes" id="UP000032702">
    <property type="component" value="Unassembled WGS sequence"/>
</dbReference>
<evidence type="ECO:0000313" key="1">
    <source>
        <dbReference type="EMBL" id="EAU62856.1"/>
    </source>
</evidence>
<dbReference type="EMBL" id="AAMD01000200">
    <property type="protein sequence ID" value="EAU62856.1"/>
    <property type="molecule type" value="Genomic_DNA"/>
</dbReference>
<comment type="caution">
    <text evidence="1">The sequence shown here is derived from an EMBL/GenBank/DDBJ whole genome shotgun (WGS) entry which is preliminary data.</text>
</comment>
<evidence type="ECO:0000313" key="2">
    <source>
        <dbReference type="Proteomes" id="UP000032702"/>
    </source>
</evidence>